<evidence type="ECO:0000313" key="1">
    <source>
        <dbReference type="EMBL" id="RHJ22041.1"/>
    </source>
</evidence>
<evidence type="ECO:0000313" key="2">
    <source>
        <dbReference type="Proteomes" id="UP000283727"/>
    </source>
</evidence>
<dbReference type="RefSeq" id="WP_117658426.1">
    <property type="nucleotide sequence ID" value="NZ_JAQECX010000005.1"/>
</dbReference>
<dbReference type="AlphaFoldDB" id="A0A415C2Z6"/>
<comment type="caution">
    <text evidence="1">The sequence shown here is derived from an EMBL/GenBank/DDBJ whole genome shotgun (WGS) entry which is preliminary data.</text>
</comment>
<accession>A0A415C2Z6</accession>
<dbReference type="EMBL" id="QRLR01000006">
    <property type="protein sequence ID" value="RHJ22041.1"/>
    <property type="molecule type" value="Genomic_DNA"/>
</dbReference>
<organism evidence="1 2">
    <name type="scientific">Bifidobacterium bifidum</name>
    <dbReference type="NCBI Taxonomy" id="1681"/>
    <lineage>
        <taxon>Bacteria</taxon>
        <taxon>Bacillati</taxon>
        <taxon>Actinomycetota</taxon>
        <taxon>Actinomycetes</taxon>
        <taxon>Bifidobacteriales</taxon>
        <taxon>Bifidobacteriaceae</taxon>
        <taxon>Bifidobacterium</taxon>
    </lineage>
</organism>
<name>A0A415C2Z6_BIFBI</name>
<reference evidence="1 2" key="1">
    <citation type="submission" date="2018-08" db="EMBL/GenBank/DDBJ databases">
        <title>A genome reference for cultivated species of the human gut microbiota.</title>
        <authorList>
            <person name="Zou Y."/>
            <person name="Xue W."/>
            <person name="Luo G."/>
        </authorList>
    </citation>
    <scope>NUCLEOTIDE SEQUENCE [LARGE SCALE GENOMIC DNA]</scope>
    <source>
        <strain evidence="1 2">AM12-10</strain>
    </source>
</reference>
<dbReference type="Proteomes" id="UP000283727">
    <property type="component" value="Unassembled WGS sequence"/>
</dbReference>
<evidence type="ECO:0008006" key="3">
    <source>
        <dbReference type="Google" id="ProtNLM"/>
    </source>
</evidence>
<protein>
    <recommendedName>
        <fullName evidence="3">Type II toxin-antitoxin system HicA family toxin</fullName>
    </recommendedName>
</protein>
<sequence>MKRKELERKLNKLAKEHGETAIWTEGGNHSKVSIQGIETTVPRHSEVNELTARGIIRYFERNLK</sequence>
<gene>
    <name evidence="1" type="ORF">DW137_09435</name>
</gene>
<proteinExistence type="predicted"/>